<gene>
    <name evidence="1" type="ORF">QFC21_000942</name>
</gene>
<dbReference type="Proteomes" id="UP001227268">
    <property type="component" value="Unassembled WGS sequence"/>
</dbReference>
<accession>A0ACC2W7R5</accession>
<reference evidence="1" key="1">
    <citation type="submission" date="2023-04" db="EMBL/GenBank/DDBJ databases">
        <title>Draft Genome sequencing of Naganishia species isolated from polar environments using Oxford Nanopore Technology.</title>
        <authorList>
            <person name="Leo P."/>
            <person name="Venkateswaran K."/>
        </authorList>
    </citation>
    <scope>NUCLEOTIDE SEQUENCE</scope>
    <source>
        <strain evidence="1">MNA-CCFEE 5423</strain>
    </source>
</reference>
<dbReference type="EMBL" id="JASBWT010000002">
    <property type="protein sequence ID" value="KAJ9107488.1"/>
    <property type="molecule type" value="Genomic_DNA"/>
</dbReference>
<name>A0ACC2W7R5_9TREE</name>
<proteinExistence type="predicted"/>
<evidence type="ECO:0000313" key="2">
    <source>
        <dbReference type="Proteomes" id="UP001227268"/>
    </source>
</evidence>
<protein>
    <submittedName>
        <fullName evidence="1">Uncharacterized protein</fullName>
    </submittedName>
</protein>
<comment type="caution">
    <text evidence="1">The sequence shown here is derived from an EMBL/GenBank/DDBJ whole genome shotgun (WGS) entry which is preliminary data.</text>
</comment>
<organism evidence="1 2">
    <name type="scientific">Naganishia friedmannii</name>
    <dbReference type="NCBI Taxonomy" id="89922"/>
    <lineage>
        <taxon>Eukaryota</taxon>
        <taxon>Fungi</taxon>
        <taxon>Dikarya</taxon>
        <taxon>Basidiomycota</taxon>
        <taxon>Agaricomycotina</taxon>
        <taxon>Tremellomycetes</taxon>
        <taxon>Filobasidiales</taxon>
        <taxon>Filobasidiaceae</taxon>
        <taxon>Naganishia</taxon>
    </lineage>
</organism>
<evidence type="ECO:0000313" key="1">
    <source>
        <dbReference type="EMBL" id="KAJ9107488.1"/>
    </source>
</evidence>
<keyword evidence="2" id="KW-1185">Reference proteome</keyword>
<sequence length="1060" mass="117098">MAELEDEGIISAFSSAAIISSLDETDSIPVLLNQLLSTSTAQDLHDLEKHVLELGTTLSLITQDTSTSLERTISEISRTVPRLGWDLQYLRDGADEVRNVLGNVQGKVMDSQGNAEEKEDEQVLRRLEYLDTIKTRMESARDVLKEAESWSTLESQVHSYLSSVSDNSDVTSAYIGIQKAARRLQDARTSLQVFRKTPAEWNARNRLLTSLEDEAERRLTTLLEDTMNREGEFKEDGQQTKTENDLASLGLRLDDAARNLLPRPTTMAFSRSSSHAVDLPRIPTISAVHALFRQISRPSTFVSVYFRNRRRALEELWSDANLLEESYRRDGEDSNAITTSAFLKQFFGEFLTRIRAERSILPILSAEVTPAATEESTKESARPDPVDLLVSFLHTTLASLSPSVPQRLDRVATYSGDKALLQLISCWTVTTDFARDVESLLVELCRTEKEKSAVLENKGDTGTRSRRASISSTTGRPPPIHLVSSPSSILEQSPLANPYPQTGGSRSRSGSVSSVVDPSSTSTASKRHSRRYSRAGPSGLLGVDALSVGSQVSSSGMYPQRQQTDDQDLGLPSDWDIPLYDPFVPFFSDYAALEYRLLVDTYESDPVSRFSRDDNAQTAGRLAKLLRDRAQTVYRMATEAKVRAETFTGSWALFETVTDVSKIVARVAQESERDVKTLFESGNITGSSDTSNQGNQKDNFDPSLRDELDDLAGFEGDGGSREGDVWAGFAGGLEVLAGVRELKRTLDKIKREMSAWISDLNRHEGLASTSNLTRGGRKILLQSTLNSMARTTLLESKDLSPHVRPASDAIDRITRTTQRQLIALLLTTPYEILKTYPASAVWSQQDKQQRRAPGMPNLQVPTFSRSPTDEITRVTETVLGVLRVLEVCVTEEDGIMGWELGKLEGVQEEMLAEALRMRDEEGSGSLEDMTGGSLNAKALFPTTHHSLSSPQTPLEKPIPTELVLHAWITSLTLTLLNHVTRNVLPSLSPPLTSTGSAQLSADLGYLSNAMRALDVETADMERWRRAADCTNVSELTAAMQDLGDEGQPIAKIVQRLKGWT</sequence>